<feature type="compositionally biased region" description="Polar residues" evidence="6">
    <location>
        <begin position="1"/>
        <end position="10"/>
    </location>
</feature>
<dbReference type="SMART" id="SM00239">
    <property type="entry name" value="C2"/>
    <property type="match status" value="3"/>
</dbReference>
<dbReference type="STRING" id="400682.A0A1X7V484"/>
<protein>
    <submittedName>
        <fullName evidence="10">Uncharacterized protein</fullName>
    </submittedName>
</protein>
<dbReference type="InterPro" id="IPR000008">
    <property type="entry name" value="C2_dom"/>
</dbReference>
<dbReference type="PROSITE" id="PS50004">
    <property type="entry name" value="C2"/>
    <property type="match status" value="2"/>
</dbReference>
<feature type="compositionally biased region" description="Low complexity" evidence="6">
    <location>
        <begin position="849"/>
        <end position="870"/>
    </location>
</feature>
<feature type="compositionally biased region" description="Low complexity" evidence="6">
    <location>
        <begin position="879"/>
        <end position="892"/>
    </location>
</feature>
<dbReference type="CDD" id="cd00030">
    <property type="entry name" value="C2"/>
    <property type="match status" value="2"/>
</dbReference>
<comment type="subcellular location">
    <subcellularLocation>
        <location evidence="1">Membrane</location>
    </subcellularLocation>
</comment>
<dbReference type="PANTHER" id="PTHR46980">
    <property type="entry name" value="TRICALBIN-1-RELATED"/>
    <property type="match status" value="1"/>
</dbReference>
<keyword evidence="11" id="KW-1185">Reference proteome</keyword>
<evidence type="ECO:0000259" key="8">
    <source>
        <dbReference type="PROSITE" id="PS50004"/>
    </source>
</evidence>
<dbReference type="InterPro" id="IPR035892">
    <property type="entry name" value="C2_domain_sf"/>
</dbReference>
<sequence length="1123" mass="124231">MSSETPQQPLNFRFSRAPNGVIGAPSSASSPSSSSSSSLPDTHIAAIRSFLHQKPHRIQQRLLIRKVTYTILTGLAMLLAWAIGYWGWSVVFLVGLFLLMTFVWKDLSKRFTAAAQQEIEMTVRRKKALQLSESAEWVNMAINRWWMTCNESVFGFIKDYIEPLLQEVTPRGIDNLELIEFDLSNQTPFVKSIHVFDPPSSLISSLLPTDSNILQSSTTNNSSSSNANKAFIVANVDVGLVAPDSKLVLKARVGGKRIGYDTLVHIEGLHLSGNVQAILLFDYEAPFPHVGWISATFTRKPELWFSIRVLKGLKVTDIPIVKSFVHSLIMSIFQSLLVDPGRLEIDLMSSGPKSTADHQSSRRARGVLTVTFTGNPPQKSSKYESDSRRWVTFCLGSQKHKIQLPTGQESWKTTYSFFVYDVKEDVLIIKVKHYRVMYTMTLAMHTVSLNALNLVNESGEEFRTNRYISVGNSETNISLDIDYTPLPPFSLNYSLPVPPSDQVAGVLYIHVHSALGLRSGDMDGLSDPYCVVLVNKKKVLTTHYILDTLEPKWERGIEIFVSDFTQVSLTFAVYDWDGPLVGDDLLGTCKMTLEADKPYILHKELELEIDGSPVLNGASLGLLSVSVVFRDVESVSNADVEGSGIIKAHSVLTHSSSADAASKMTSKQAWKKLKGLGGILPGENFGILELSVVEGRNLKAMDRNGFSDPYIVVKYGVHEMYRTPSVSKSLNPKWNCHCTLSAPPPDTSIILECWDKDQFTSDDFMGSLAFTLNDLKLFENGPVWCPLQHVSSGEIRLEFKKSDTLRGNLQDNASFGNVSLEESSREPAEDSDNESSHGHTVPYITYGDSGVPSPSRSMSPSYSSPHLVSHTPPPPHPLPSSSSNGSSLDPRLSPVPVPERGNLTSRHKSKSGSLQHFSNHRHSITPSVGSGDSSISTHSASLLGYSISGDTPEREIRRRGDKGGHRHSMFESSTTIPHQTSVFYNVSGEIIDVEGLKGKLDHLMLYIKVRLNSRPSHLRRQKFDRGPLLHKTQSTRGSSSVSFNEAFVVKDSPISTDSLMSIDLKSGPNVTLGTHVITLDKFFEGNLRATKWLDLGNNMKIRMKLSHCPPHARSIDASFNDTL</sequence>
<evidence type="ECO:0000313" key="11">
    <source>
        <dbReference type="Proteomes" id="UP000007879"/>
    </source>
</evidence>
<evidence type="ECO:0000256" key="5">
    <source>
        <dbReference type="ARBA" id="ARBA00023136"/>
    </source>
</evidence>
<evidence type="ECO:0000256" key="6">
    <source>
        <dbReference type="SAM" id="MobiDB-lite"/>
    </source>
</evidence>
<evidence type="ECO:0000256" key="1">
    <source>
        <dbReference type="ARBA" id="ARBA00004370"/>
    </source>
</evidence>
<dbReference type="eggNOG" id="KOG1030">
    <property type="taxonomic scope" value="Eukaryota"/>
</dbReference>
<feature type="region of interest" description="Disordered" evidence="6">
    <location>
        <begin position="808"/>
        <end position="970"/>
    </location>
</feature>
<feature type="compositionally biased region" description="Basic and acidic residues" evidence="6">
    <location>
        <begin position="951"/>
        <end position="963"/>
    </location>
</feature>
<evidence type="ECO:0000256" key="2">
    <source>
        <dbReference type="ARBA" id="ARBA00022448"/>
    </source>
</evidence>
<dbReference type="InParanoid" id="A0A1X7V484"/>
<keyword evidence="2" id="KW-0813">Transport</keyword>
<keyword evidence="7" id="KW-0812">Transmembrane</keyword>
<feature type="compositionally biased region" description="Polar residues" evidence="6">
    <location>
        <begin position="924"/>
        <end position="940"/>
    </location>
</feature>
<proteinExistence type="predicted"/>
<dbReference type="eggNOG" id="KOG1012">
    <property type="taxonomic scope" value="Eukaryota"/>
</dbReference>
<dbReference type="InterPro" id="IPR031468">
    <property type="entry name" value="SMP_LBD"/>
</dbReference>
<feature type="domain" description="SMP-LTD" evidence="9">
    <location>
        <begin position="131"/>
        <end position="348"/>
    </location>
</feature>
<dbReference type="Pfam" id="PF00168">
    <property type="entry name" value="C2"/>
    <property type="match status" value="3"/>
</dbReference>
<dbReference type="GO" id="GO:0008289">
    <property type="term" value="F:lipid binding"/>
    <property type="evidence" value="ECO:0007669"/>
    <property type="project" value="UniProtKB-KW"/>
</dbReference>
<feature type="domain" description="C2" evidence="8">
    <location>
        <begin position="487"/>
        <end position="607"/>
    </location>
</feature>
<dbReference type="PANTHER" id="PTHR46980:SF2">
    <property type="entry name" value="TRICALBIN-1-RELATED"/>
    <property type="match status" value="1"/>
</dbReference>
<dbReference type="KEGG" id="aqu:100638002"/>
<evidence type="ECO:0000313" key="10">
    <source>
        <dbReference type="EnsemblMetazoa" id="Aqu2.1.34609_001"/>
    </source>
</evidence>
<name>A0A1X7V484_AMPQE</name>
<keyword evidence="3" id="KW-0445">Lipid transport</keyword>
<dbReference type="AlphaFoldDB" id="A0A1X7V484"/>
<dbReference type="PROSITE" id="PS51847">
    <property type="entry name" value="SMP"/>
    <property type="match status" value="1"/>
</dbReference>
<dbReference type="OMA" id="MEVTLIR"/>
<keyword evidence="7" id="KW-1133">Transmembrane helix</keyword>
<reference evidence="11" key="1">
    <citation type="journal article" date="2010" name="Nature">
        <title>The Amphimedon queenslandica genome and the evolution of animal complexity.</title>
        <authorList>
            <person name="Srivastava M."/>
            <person name="Simakov O."/>
            <person name="Chapman J."/>
            <person name="Fahey B."/>
            <person name="Gauthier M.E."/>
            <person name="Mitros T."/>
            <person name="Richards G.S."/>
            <person name="Conaco C."/>
            <person name="Dacre M."/>
            <person name="Hellsten U."/>
            <person name="Larroux C."/>
            <person name="Putnam N.H."/>
            <person name="Stanke M."/>
            <person name="Adamska M."/>
            <person name="Darling A."/>
            <person name="Degnan S.M."/>
            <person name="Oakley T.H."/>
            <person name="Plachetzki D.C."/>
            <person name="Zhai Y."/>
            <person name="Adamski M."/>
            <person name="Calcino A."/>
            <person name="Cummins S.F."/>
            <person name="Goodstein D.M."/>
            <person name="Harris C."/>
            <person name="Jackson D.J."/>
            <person name="Leys S.P."/>
            <person name="Shu S."/>
            <person name="Woodcroft B.J."/>
            <person name="Vervoort M."/>
            <person name="Kosik K.S."/>
            <person name="Manning G."/>
            <person name="Degnan B.M."/>
            <person name="Rokhsar D.S."/>
        </authorList>
    </citation>
    <scope>NUCLEOTIDE SEQUENCE [LARGE SCALE GENOMIC DNA]</scope>
</reference>
<dbReference type="GO" id="GO:0016020">
    <property type="term" value="C:membrane"/>
    <property type="evidence" value="ECO:0007669"/>
    <property type="project" value="UniProtKB-SubCell"/>
</dbReference>
<keyword evidence="5 7" id="KW-0472">Membrane</keyword>
<dbReference type="EnsemblMetazoa" id="XM_003385751.2">
    <property type="protein sequence ID" value="XP_003385799.1"/>
    <property type="gene ID" value="LOC100638002"/>
</dbReference>
<feature type="compositionally biased region" description="Low complexity" evidence="6">
    <location>
        <begin position="24"/>
        <end position="38"/>
    </location>
</feature>
<evidence type="ECO:0000256" key="4">
    <source>
        <dbReference type="ARBA" id="ARBA00023121"/>
    </source>
</evidence>
<dbReference type="GO" id="GO:0006869">
    <property type="term" value="P:lipid transport"/>
    <property type="evidence" value="ECO:0007669"/>
    <property type="project" value="UniProtKB-KW"/>
</dbReference>
<dbReference type="EnsemblMetazoa" id="Aqu2.1.34609_001">
    <property type="protein sequence ID" value="Aqu2.1.34609_001"/>
    <property type="gene ID" value="Aqu2.1.34609"/>
</dbReference>
<dbReference type="OrthoDB" id="270970at2759"/>
<dbReference type="SUPFAM" id="SSF49562">
    <property type="entry name" value="C2 domain (Calcium/lipid-binding domain, CaLB)"/>
    <property type="match status" value="2"/>
</dbReference>
<feature type="region of interest" description="Disordered" evidence="6">
    <location>
        <begin position="1"/>
        <end position="40"/>
    </location>
</feature>
<gene>
    <name evidence="10" type="primary">100638002</name>
</gene>
<evidence type="ECO:0000259" key="9">
    <source>
        <dbReference type="PROSITE" id="PS51847"/>
    </source>
</evidence>
<organism evidence="10">
    <name type="scientific">Amphimedon queenslandica</name>
    <name type="common">Sponge</name>
    <dbReference type="NCBI Taxonomy" id="400682"/>
    <lineage>
        <taxon>Eukaryota</taxon>
        <taxon>Metazoa</taxon>
        <taxon>Porifera</taxon>
        <taxon>Demospongiae</taxon>
        <taxon>Heteroscleromorpha</taxon>
        <taxon>Haplosclerida</taxon>
        <taxon>Niphatidae</taxon>
        <taxon>Amphimedon</taxon>
    </lineage>
</organism>
<feature type="domain" description="C2" evidence="8">
    <location>
        <begin position="675"/>
        <end position="785"/>
    </location>
</feature>
<dbReference type="InterPro" id="IPR052455">
    <property type="entry name" value="Tricalbin_domain"/>
</dbReference>
<evidence type="ECO:0000256" key="3">
    <source>
        <dbReference type="ARBA" id="ARBA00023055"/>
    </source>
</evidence>
<feature type="compositionally biased region" description="Polar residues" evidence="6">
    <location>
        <begin position="808"/>
        <end position="821"/>
    </location>
</feature>
<dbReference type="Proteomes" id="UP000007879">
    <property type="component" value="Unassembled WGS sequence"/>
</dbReference>
<keyword evidence="4" id="KW-0446">Lipid-binding</keyword>
<reference evidence="10" key="2">
    <citation type="submission" date="2017-05" db="UniProtKB">
        <authorList>
            <consortium name="EnsemblMetazoa"/>
        </authorList>
    </citation>
    <scope>IDENTIFICATION</scope>
</reference>
<dbReference type="Gene3D" id="2.60.40.150">
    <property type="entry name" value="C2 domain"/>
    <property type="match status" value="2"/>
</dbReference>
<accession>A0A1X7V484</accession>
<evidence type="ECO:0000256" key="7">
    <source>
        <dbReference type="SAM" id="Phobius"/>
    </source>
</evidence>
<dbReference type="CDD" id="cd21669">
    <property type="entry name" value="SMP_SF"/>
    <property type="match status" value="1"/>
</dbReference>
<dbReference type="Pfam" id="PF25669">
    <property type="entry name" value="SMP_MUG190-like"/>
    <property type="match status" value="1"/>
</dbReference>
<feature type="transmembrane region" description="Helical" evidence="7">
    <location>
        <begin position="62"/>
        <end position="79"/>
    </location>
</feature>